<organism evidence="2 3">
    <name type="scientific">Ceratodon purpureus</name>
    <name type="common">Fire moss</name>
    <name type="synonym">Dicranum purpureum</name>
    <dbReference type="NCBI Taxonomy" id="3225"/>
    <lineage>
        <taxon>Eukaryota</taxon>
        <taxon>Viridiplantae</taxon>
        <taxon>Streptophyta</taxon>
        <taxon>Embryophyta</taxon>
        <taxon>Bryophyta</taxon>
        <taxon>Bryophytina</taxon>
        <taxon>Bryopsida</taxon>
        <taxon>Dicranidae</taxon>
        <taxon>Pseudoditrichales</taxon>
        <taxon>Ditrichaceae</taxon>
        <taxon>Ceratodon</taxon>
    </lineage>
</organism>
<evidence type="ECO:0000313" key="3">
    <source>
        <dbReference type="Proteomes" id="UP000822688"/>
    </source>
</evidence>
<comment type="caution">
    <text evidence="2">The sequence shown here is derived from an EMBL/GenBank/DDBJ whole genome shotgun (WGS) entry which is preliminary data.</text>
</comment>
<reference evidence="2" key="1">
    <citation type="submission" date="2020-06" db="EMBL/GenBank/DDBJ databases">
        <title>WGS assembly of Ceratodon purpureus strain R40.</title>
        <authorList>
            <person name="Carey S.B."/>
            <person name="Jenkins J."/>
            <person name="Shu S."/>
            <person name="Lovell J.T."/>
            <person name="Sreedasyam A."/>
            <person name="Maumus F."/>
            <person name="Tiley G.P."/>
            <person name="Fernandez-Pozo N."/>
            <person name="Barry K."/>
            <person name="Chen C."/>
            <person name="Wang M."/>
            <person name="Lipzen A."/>
            <person name="Daum C."/>
            <person name="Saski C.A."/>
            <person name="Payton A.C."/>
            <person name="Mcbreen J.C."/>
            <person name="Conrad R.E."/>
            <person name="Kollar L.M."/>
            <person name="Olsson S."/>
            <person name="Huttunen S."/>
            <person name="Landis J.B."/>
            <person name="Wickett N.J."/>
            <person name="Johnson M.G."/>
            <person name="Rensing S.A."/>
            <person name="Grimwood J."/>
            <person name="Schmutz J."/>
            <person name="Mcdaniel S.F."/>
        </authorList>
    </citation>
    <scope>NUCLEOTIDE SEQUENCE</scope>
    <source>
        <strain evidence="2">R40</strain>
    </source>
</reference>
<keyword evidence="3" id="KW-1185">Reference proteome</keyword>
<evidence type="ECO:0000313" key="2">
    <source>
        <dbReference type="EMBL" id="KAG0554184.1"/>
    </source>
</evidence>
<dbReference type="Proteomes" id="UP000822688">
    <property type="component" value="Chromosome 12"/>
</dbReference>
<feature type="signal peptide" evidence="1">
    <location>
        <begin position="1"/>
        <end position="27"/>
    </location>
</feature>
<gene>
    <name evidence="2" type="ORF">KC19_12G070400</name>
</gene>
<dbReference type="EMBL" id="CM026433">
    <property type="protein sequence ID" value="KAG0554184.1"/>
    <property type="molecule type" value="Genomic_DNA"/>
</dbReference>
<accession>A0A8T0G6V4</accession>
<feature type="chain" id="PRO_5035914254" evidence="1">
    <location>
        <begin position="28"/>
        <end position="61"/>
    </location>
</feature>
<protein>
    <submittedName>
        <fullName evidence="2">Uncharacterized protein</fullName>
    </submittedName>
</protein>
<name>A0A8T0G6V4_CERPU</name>
<keyword evidence="1" id="KW-0732">Signal</keyword>
<evidence type="ECO:0000256" key="1">
    <source>
        <dbReference type="SAM" id="SignalP"/>
    </source>
</evidence>
<proteinExistence type="predicted"/>
<dbReference type="AlphaFoldDB" id="A0A8T0G6V4"/>
<sequence length="61" mass="6946">MESRSFNFSNLIIKLILLVYKCSSSAGRKCYQSLCRTAQIDTGRIFNYMIYNVSGYSSSSE</sequence>